<accession>A0ABU6RHB9</accession>
<name>A0ABU6RHB9_9FABA</name>
<dbReference type="EMBL" id="JASCZI010030510">
    <property type="protein sequence ID" value="MED6123244.1"/>
    <property type="molecule type" value="Genomic_DNA"/>
</dbReference>
<protein>
    <submittedName>
        <fullName evidence="2">Uncharacterized protein</fullName>
    </submittedName>
</protein>
<proteinExistence type="predicted"/>
<gene>
    <name evidence="2" type="ORF">PIB30_047335</name>
</gene>
<evidence type="ECO:0000313" key="2">
    <source>
        <dbReference type="EMBL" id="MED6123244.1"/>
    </source>
</evidence>
<sequence length="163" mass="18353">MKEEIAILSQHQQVVHPREKSKDYTADEENKLDENNTALEEDTDVSLGANNPDDTGTLVNGKSREIRIINLDGEIIAQSENVNYTRARIRSKEAKSARYEELNPTNNNFMEAPSLGRKRGRLHGPDSKIQMLAACKNLTGNHNEIGHMVRQCSNARWKALVSK</sequence>
<feature type="compositionally biased region" description="Polar residues" evidence="1">
    <location>
        <begin position="48"/>
        <end position="57"/>
    </location>
</feature>
<evidence type="ECO:0000313" key="3">
    <source>
        <dbReference type="Proteomes" id="UP001341840"/>
    </source>
</evidence>
<feature type="region of interest" description="Disordered" evidence="1">
    <location>
        <begin position="1"/>
        <end position="57"/>
    </location>
</feature>
<organism evidence="2 3">
    <name type="scientific">Stylosanthes scabra</name>
    <dbReference type="NCBI Taxonomy" id="79078"/>
    <lineage>
        <taxon>Eukaryota</taxon>
        <taxon>Viridiplantae</taxon>
        <taxon>Streptophyta</taxon>
        <taxon>Embryophyta</taxon>
        <taxon>Tracheophyta</taxon>
        <taxon>Spermatophyta</taxon>
        <taxon>Magnoliopsida</taxon>
        <taxon>eudicotyledons</taxon>
        <taxon>Gunneridae</taxon>
        <taxon>Pentapetalae</taxon>
        <taxon>rosids</taxon>
        <taxon>fabids</taxon>
        <taxon>Fabales</taxon>
        <taxon>Fabaceae</taxon>
        <taxon>Papilionoideae</taxon>
        <taxon>50 kb inversion clade</taxon>
        <taxon>dalbergioids sensu lato</taxon>
        <taxon>Dalbergieae</taxon>
        <taxon>Pterocarpus clade</taxon>
        <taxon>Stylosanthes</taxon>
    </lineage>
</organism>
<keyword evidence="3" id="KW-1185">Reference proteome</keyword>
<feature type="compositionally biased region" description="Basic and acidic residues" evidence="1">
    <location>
        <begin position="16"/>
        <end position="34"/>
    </location>
</feature>
<dbReference type="Proteomes" id="UP001341840">
    <property type="component" value="Unassembled WGS sequence"/>
</dbReference>
<reference evidence="2 3" key="1">
    <citation type="journal article" date="2023" name="Plants (Basel)">
        <title>Bridging the Gap: Combining Genomics and Transcriptomics Approaches to Understand Stylosanthes scabra, an Orphan Legume from the Brazilian Caatinga.</title>
        <authorList>
            <person name="Ferreira-Neto J.R.C."/>
            <person name="da Silva M.D."/>
            <person name="Binneck E."/>
            <person name="de Melo N.F."/>
            <person name="da Silva R.H."/>
            <person name="de Melo A.L.T.M."/>
            <person name="Pandolfi V."/>
            <person name="Bustamante F.O."/>
            <person name="Brasileiro-Vidal A.C."/>
            <person name="Benko-Iseppon A.M."/>
        </authorList>
    </citation>
    <scope>NUCLEOTIDE SEQUENCE [LARGE SCALE GENOMIC DNA]</scope>
    <source>
        <tissue evidence="2">Leaves</tissue>
    </source>
</reference>
<evidence type="ECO:0000256" key="1">
    <source>
        <dbReference type="SAM" id="MobiDB-lite"/>
    </source>
</evidence>
<comment type="caution">
    <text evidence="2">The sequence shown here is derived from an EMBL/GenBank/DDBJ whole genome shotgun (WGS) entry which is preliminary data.</text>
</comment>